<dbReference type="EMBL" id="CP042383">
    <property type="protein sequence ID" value="QEA42232.1"/>
    <property type="molecule type" value="Genomic_DNA"/>
</dbReference>
<proteinExistence type="inferred from homology"/>
<feature type="transmembrane region" description="Helical" evidence="9">
    <location>
        <begin position="276"/>
        <end position="296"/>
    </location>
</feature>
<dbReference type="InterPro" id="IPR024041">
    <property type="entry name" value="NH4_transpt_AmtB-like_dom"/>
</dbReference>
<dbReference type="RefSeq" id="WP_010291520.1">
    <property type="nucleotide sequence ID" value="NZ_BMBQ01000003.1"/>
</dbReference>
<feature type="transmembrane region" description="Helical" evidence="9">
    <location>
        <begin position="346"/>
        <end position="367"/>
    </location>
</feature>
<evidence type="ECO:0000256" key="6">
    <source>
        <dbReference type="ARBA" id="ARBA00023136"/>
    </source>
</evidence>
<dbReference type="GO" id="GO:0008519">
    <property type="term" value="F:ammonium channel activity"/>
    <property type="evidence" value="ECO:0007669"/>
    <property type="project" value="InterPro"/>
</dbReference>
<evidence type="ECO:0000256" key="9">
    <source>
        <dbReference type="RuleBase" id="RU362002"/>
    </source>
</evidence>
<gene>
    <name evidence="12" type="ORF">FGL85_06785</name>
    <name evidence="11" type="ORF">P1N92_02805</name>
</gene>
<feature type="transmembrane region" description="Helical" evidence="9">
    <location>
        <begin position="251"/>
        <end position="270"/>
    </location>
</feature>
<evidence type="ECO:0000256" key="7">
    <source>
        <dbReference type="ARBA" id="ARBA00023177"/>
    </source>
</evidence>
<dbReference type="Pfam" id="PF00909">
    <property type="entry name" value="Ammonium_transp"/>
    <property type="match status" value="1"/>
</dbReference>
<name>A0A5B8SYF6_LEUPS</name>
<keyword evidence="6 9" id="KW-0472">Membrane</keyword>
<dbReference type="Proteomes" id="UP000321296">
    <property type="component" value="Chromosome"/>
</dbReference>
<keyword evidence="3 9" id="KW-0813">Transport</keyword>
<evidence type="ECO:0000313" key="11">
    <source>
        <dbReference type="EMBL" id="MDG9733048.1"/>
    </source>
</evidence>
<dbReference type="KEGG" id="lpse:FGL85_06785"/>
<feature type="transmembrane region" description="Helical" evidence="9">
    <location>
        <begin position="40"/>
        <end position="61"/>
    </location>
</feature>
<accession>A0A5B8SYF6</accession>
<comment type="similarity">
    <text evidence="2 9">Belongs to the ammonia transporter channel (TC 1.A.11.2) family.</text>
</comment>
<feature type="transmembrane region" description="Helical" evidence="9">
    <location>
        <begin position="215"/>
        <end position="239"/>
    </location>
</feature>
<evidence type="ECO:0000256" key="5">
    <source>
        <dbReference type="ARBA" id="ARBA00022989"/>
    </source>
</evidence>
<organism evidence="12 13">
    <name type="scientific">Leuconostoc pseudomesenteroides</name>
    <dbReference type="NCBI Taxonomy" id="33968"/>
    <lineage>
        <taxon>Bacteria</taxon>
        <taxon>Bacillati</taxon>
        <taxon>Bacillota</taxon>
        <taxon>Bacilli</taxon>
        <taxon>Lactobacillales</taxon>
        <taxon>Lactobacillaceae</taxon>
        <taxon>Leuconostoc</taxon>
    </lineage>
</organism>
<dbReference type="Proteomes" id="UP001529201">
    <property type="component" value="Unassembled WGS sequence"/>
</dbReference>
<evidence type="ECO:0000259" key="10">
    <source>
        <dbReference type="Pfam" id="PF00909"/>
    </source>
</evidence>
<evidence type="ECO:0000313" key="14">
    <source>
        <dbReference type="Proteomes" id="UP001529201"/>
    </source>
</evidence>
<dbReference type="PANTHER" id="PTHR43029:SF10">
    <property type="entry name" value="AMMONIUM TRANSPORTER MEP2"/>
    <property type="match status" value="1"/>
</dbReference>
<feature type="transmembrane region" description="Helical" evidence="9">
    <location>
        <begin position="6"/>
        <end position="28"/>
    </location>
</feature>
<dbReference type="InterPro" id="IPR001905">
    <property type="entry name" value="Ammonium_transpt"/>
</dbReference>
<dbReference type="InterPro" id="IPR029020">
    <property type="entry name" value="Ammonium/urea_transptr"/>
</dbReference>
<dbReference type="InterPro" id="IPR018047">
    <property type="entry name" value="Ammonium_transpt_CS"/>
</dbReference>
<evidence type="ECO:0000256" key="2">
    <source>
        <dbReference type="ARBA" id="ARBA00005887"/>
    </source>
</evidence>
<feature type="domain" description="Ammonium transporter AmtB-like" evidence="10">
    <location>
        <begin position="7"/>
        <end position="396"/>
    </location>
</feature>
<dbReference type="AlphaFoldDB" id="A0A5B8SYF6"/>
<dbReference type="PROSITE" id="PS01219">
    <property type="entry name" value="AMMONIUM_TRANSP"/>
    <property type="match status" value="1"/>
</dbReference>
<reference evidence="11 14" key="2">
    <citation type="submission" date="2023-02" db="EMBL/GenBank/DDBJ databases">
        <title>Antimicrobial susceptibility testing and tentative epidemiological cut-off values for Lactobacillaceae family species intended for ingestion.</title>
        <authorList>
            <person name="Noehr-Meldgaard K."/>
            <person name="Struve C."/>
            <person name="Ingmer H."/>
            <person name="Koza A."/>
            <person name="Al-Nakeeb K."/>
            <person name="Agersoe Y."/>
        </authorList>
    </citation>
    <scope>NUCLEOTIDE SEQUENCE [LARGE SCALE GENOMIC DNA]</scope>
    <source>
        <strain evidence="11 14">DSM 20193</strain>
    </source>
</reference>
<feature type="transmembrane region" description="Helical" evidence="9">
    <location>
        <begin position="308"/>
        <end position="326"/>
    </location>
</feature>
<dbReference type="EMBL" id="JARGDN010000002">
    <property type="protein sequence ID" value="MDG9733048.1"/>
    <property type="molecule type" value="Genomic_DNA"/>
</dbReference>
<feature type="transmembrane region" description="Helical" evidence="9">
    <location>
        <begin position="192"/>
        <end position="209"/>
    </location>
</feature>
<protein>
    <recommendedName>
        <fullName evidence="8 9">Ammonium transporter</fullName>
    </recommendedName>
</protein>
<dbReference type="PANTHER" id="PTHR43029">
    <property type="entry name" value="AMMONIUM TRANSPORTER MEP2"/>
    <property type="match status" value="1"/>
</dbReference>
<keyword evidence="5 9" id="KW-1133">Transmembrane helix</keyword>
<evidence type="ECO:0000313" key="12">
    <source>
        <dbReference type="EMBL" id="QEA42232.1"/>
    </source>
</evidence>
<keyword evidence="14" id="KW-1185">Reference proteome</keyword>
<evidence type="ECO:0000313" key="13">
    <source>
        <dbReference type="Proteomes" id="UP000321296"/>
    </source>
</evidence>
<keyword evidence="4 9" id="KW-0812">Transmembrane</keyword>
<evidence type="ECO:0000256" key="3">
    <source>
        <dbReference type="ARBA" id="ARBA00022448"/>
    </source>
</evidence>
<evidence type="ECO:0000256" key="1">
    <source>
        <dbReference type="ARBA" id="ARBA00004141"/>
    </source>
</evidence>
<sequence>MNSGDLAWVLISAALVWVMTPGLALFYGGLGERRNLLHTMFVPIMIIGIATLVWFVIGYSLSFGGSGSVIGNFKHLFMTNVSFTHSTKSLTIPDGAFALFQGMFPIITAAIITGSVIGRVRIKAMLVFITLWLIFIYSPLAHMVWGGGLLAQLGAIDFAGGTVVHISSGVTGLVLALMIGHRHNDQHVPVRPSYVLIGGALLWVGWFGFNSGSALAANGTAVLALVNTWLASAVAVLTWGLAEYQWHKRATLSGITSGGVAGLVAITPAAGFVDPWAAVLMGLLAGFVGFFGITFVKNSFGYDDTLDAFGIHGIGGTVGAILTGVFADKQVGGVAGLINGDASLVWKQIVAVLFTVAFAAIGTFLLAKITEVIAAPLRLTPEEESKGYDTLMHDLTVES</sequence>
<keyword evidence="7 9" id="KW-0924">Ammonia transport</keyword>
<dbReference type="GeneID" id="64344570"/>
<feature type="transmembrane region" description="Helical" evidence="9">
    <location>
        <begin position="158"/>
        <end position="180"/>
    </location>
</feature>
<dbReference type="SUPFAM" id="SSF111352">
    <property type="entry name" value="Ammonium transporter"/>
    <property type="match status" value="1"/>
</dbReference>
<dbReference type="Gene3D" id="1.10.3430.10">
    <property type="entry name" value="Ammonium transporter AmtB like domains"/>
    <property type="match status" value="1"/>
</dbReference>
<evidence type="ECO:0000256" key="4">
    <source>
        <dbReference type="ARBA" id="ARBA00022692"/>
    </source>
</evidence>
<feature type="transmembrane region" description="Helical" evidence="9">
    <location>
        <begin position="124"/>
        <end position="146"/>
    </location>
</feature>
<evidence type="ECO:0000256" key="8">
    <source>
        <dbReference type="ARBA" id="ARBA00050025"/>
    </source>
</evidence>
<comment type="subcellular location">
    <subcellularLocation>
        <location evidence="9">Cell membrane</location>
        <topology evidence="9">Multi-pass membrane protein</topology>
    </subcellularLocation>
    <subcellularLocation>
        <location evidence="1">Membrane</location>
        <topology evidence="1">Multi-pass membrane protein</topology>
    </subcellularLocation>
</comment>
<dbReference type="GO" id="GO:0005886">
    <property type="term" value="C:plasma membrane"/>
    <property type="evidence" value="ECO:0007669"/>
    <property type="project" value="UniProtKB-SubCell"/>
</dbReference>
<dbReference type="NCBIfam" id="TIGR00836">
    <property type="entry name" value="amt"/>
    <property type="match status" value="1"/>
</dbReference>
<feature type="transmembrane region" description="Helical" evidence="9">
    <location>
        <begin position="96"/>
        <end position="117"/>
    </location>
</feature>
<reference evidence="12 13" key="1">
    <citation type="submission" date="2019-06" db="EMBL/GenBank/DDBJ databases">
        <title>Genome analyses of bacteria isolated from kimchi.</title>
        <authorList>
            <person name="Lee S."/>
            <person name="Ahn S."/>
            <person name="Roh S."/>
        </authorList>
    </citation>
    <scope>NUCLEOTIDE SEQUENCE [LARGE SCALE GENOMIC DNA]</scope>
    <source>
        <strain evidence="12 13">CBA3630</strain>
    </source>
</reference>